<protein>
    <submittedName>
        <fullName evidence="1">Uncharacterized protein</fullName>
    </submittedName>
</protein>
<gene>
    <name evidence="1" type="ORF">SVIM_LOCUS99216</name>
</gene>
<reference evidence="1" key="1">
    <citation type="submission" date="2019-03" db="EMBL/GenBank/DDBJ databases">
        <authorList>
            <person name="Mank J."/>
            <person name="Almeida P."/>
        </authorList>
    </citation>
    <scope>NUCLEOTIDE SEQUENCE</scope>
    <source>
        <strain evidence="1">78183</strain>
    </source>
</reference>
<accession>A0A6N2KMR2</accession>
<sequence length="86" mass="9993">MTKRQEPSRHVITCITARVTCKLPQGFNKRQRPHPTLFLSLAFHIKSDSVLVFEFKSWPVFLAVGKSFFLIDGQFLDRQKNQKSTL</sequence>
<proteinExistence type="predicted"/>
<name>A0A6N2KMR2_SALVM</name>
<dbReference type="EMBL" id="CAADRP010000469">
    <property type="protein sequence ID" value="VFU28892.1"/>
    <property type="molecule type" value="Genomic_DNA"/>
</dbReference>
<evidence type="ECO:0000313" key="1">
    <source>
        <dbReference type="EMBL" id="VFU28892.1"/>
    </source>
</evidence>
<organism evidence="1">
    <name type="scientific">Salix viminalis</name>
    <name type="common">Common osier</name>
    <name type="synonym">Basket willow</name>
    <dbReference type="NCBI Taxonomy" id="40686"/>
    <lineage>
        <taxon>Eukaryota</taxon>
        <taxon>Viridiplantae</taxon>
        <taxon>Streptophyta</taxon>
        <taxon>Embryophyta</taxon>
        <taxon>Tracheophyta</taxon>
        <taxon>Spermatophyta</taxon>
        <taxon>Magnoliopsida</taxon>
        <taxon>eudicotyledons</taxon>
        <taxon>Gunneridae</taxon>
        <taxon>Pentapetalae</taxon>
        <taxon>rosids</taxon>
        <taxon>fabids</taxon>
        <taxon>Malpighiales</taxon>
        <taxon>Salicaceae</taxon>
        <taxon>Saliceae</taxon>
        <taxon>Salix</taxon>
    </lineage>
</organism>
<dbReference type="AlphaFoldDB" id="A0A6N2KMR2"/>